<feature type="domain" description="Peripheral subunit-binding (PSBD)" evidence="7">
    <location>
        <begin position="354"/>
        <end position="391"/>
    </location>
</feature>
<dbReference type="Pfam" id="PF00364">
    <property type="entry name" value="Biotin_lipoyl"/>
    <property type="match status" value="2"/>
</dbReference>
<dbReference type="GO" id="GO:0004742">
    <property type="term" value="F:dihydrolipoyllysine-residue acetyltransferase activity"/>
    <property type="evidence" value="ECO:0007669"/>
    <property type="project" value="TreeGrafter"/>
</dbReference>
<dbReference type="FunFam" id="2.40.50.100:FF:000010">
    <property type="entry name" value="Acetyltransferase component of pyruvate dehydrogenase complex"/>
    <property type="match status" value="2"/>
</dbReference>
<dbReference type="AlphaFoldDB" id="A0AAV9ID71"/>
<accession>A0AAV9ID71</accession>
<dbReference type="EC" id="2.3.1.-" evidence="4"/>
<keyword evidence="2 4" id="KW-0450">Lipoyl</keyword>
<feature type="region of interest" description="Disordered" evidence="5">
    <location>
        <begin position="391"/>
        <end position="411"/>
    </location>
</feature>
<comment type="similarity">
    <text evidence="1 4">Belongs to the 2-oxoacid dehydrogenase family.</text>
</comment>
<feature type="compositionally biased region" description="Low complexity" evidence="5">
    <location>
        <begin position="308"/>
        <end position="331"/>
    </location>
</feature>
<dbReference type="InterPro" id="IPR001078">
    <property type="entry name" value="2-oxoacid_DH_actylTfrase"/>
</dbReference>
<evidence type="ECO:0000259" key="7">
    <source>
        <dbReference type="PROSITE" id="PS51826"/>
    </source>
</evidence>
<feature type="domain" description="Peripheral subunit-binding (PSBD)" evidence="7">
    <location>
        <begin position="407"/>
        <end position="445"/>
    </location>
</feature>
<feature type="region of interest" description="Disordered" evidence="5">
    <location>
        <begin position="308"/>
        <end position="351"/>
    </location>
</feature>
<feature type="region of interest" description="Disordered" evidence="5">
    <location>
        <begin position="468"/>
        <end position="508"/>
    </location>
</feature>
<keyword evidence="3" id="KW-0809">Transit peptide</keyword>
<comment type="cofactor">
    <cofactor evidence="4">
        <name>(R)-lipoate</name>
        <dbReference type="ChEBI" id="CHEBI:83088"/>
    </cofactor>
</comment>
<dbReference type="Gene3D" id="4.10.320.10">
    <property type="entry name" value="E3-binding domain"/>
    <property type="match status" value="2"/>
</dbReference>
<dbReference type="GO" id="GO:0006086">
    <property type="term" value="P:pyruvate decarboxylation to acetyl-CoA"/>
    <property type="evidence" value="ECO:0007669"/>
    <property type="project" value="InterPro"/>
</dbReference>
<evidence type="ECO:0000256" key="1">
    <source>
        <dbReference type="ARBA" id="ARBA00007317"/>
    </source>
</evidence>
<dbReference type="SUPFAM" id="SSF47005">
    <property type="entry name" value="Peripheral subunit-binding domain of 2-oxo acid dehydrogenase complex"/>
    <property type="match status" value="2"/>
</dbReference>
<dbReference type="InterPro" id="IPR000089">
    <property type="entry name" value="Biotin_lipoyl"/>
</dbReference>
<dbReference type="InterPro" id="IPR036625">
    <property type="entry name" value="E3-bd_dom_sf"/>
</dbReference>
<organism evidence="8 9">
    <name type="scientific">Galdieria yellowstonensis</name>
    <dbReference type="NCBI Taxonomy" id="3028027"/>
    <lineage>
        <taxon>Eukaryota</taxon>
        <taxon>Rhodophyta</taxon>
        <taxon>Bangiophyceae</taxon>
        <taxon>Galdieriales</taxon>
        <taxon>Galdieriaceae</taxon>
        <taxon>Galdieria</taxon>
    </lineage>
</organism>
<dbReference type="PANTHER" id="PTHR23151:SF75">
    <property type="entry name" value="DIHYDROLIPOYLLYSINE-RESIDUE ACETYLTRANSFERASE COMPONENT 5 OF PYRUVATE DEHYDROGENASE COMPLEX, CHLOROPLASTIC"/>
    <property type="match status" value="1"/>
</dbReference>
<sequence length="726" mass="78457">MFGFLYALGYDHTSTKWKGLYCPSNAWYKKRQLDGLSGTFIKAIPPLVPKYHLKVTRIPLRKISVQTIVWRAALETNKVHTKEIFMPALSSTMTEGRIVKWLKKVGERIETGDIVMVVESDKADMEVEAFDPGYLAAILVDEGGTAPVGKTVGLVAEKVEDIEKVRECGLDCIDSGSSSRHDGTTSLETVEFIRSNESQVEQESFSAASSAQHAPPEYTCILMPTLSSTMTEGRIVEWLKKEGDYITSGDMLMVVESDKADMEVESFDEGYLAHIVYAKDTSCPVGTTVAYLVPDAADIPRLKQWITQQSNQVPSSSSLSSRKQPTKDSSSSPPPPPPPSAVSSSQQTTPSRIIASPYARKIAAEKNISLAGLKGTGEGGRIVAKDVLQTAEEQKTHHDSHDRKPTVATPQAKKLAESFGISLDTISVGSGPYGRIIPADVYKAAGKDASETELAPPHFVDFKAPAAPKHEGAATTPDPSGKSTSAPSKTRTSDIRSESTTSPKGEVAMNSMQKAVVHNMNASLQVPVFRVTYTVQMDAVEALYKKISEKGVSMSTLLAKASALTLRKHPILNASYGKDSIIYHDGIHIAMAVALPDGGLITPVLKNADQEDIYTLSKSWRDLVKRALLKKLSPDEYSSGTFFISNLGMFGVTHFEAILPPGAGAILAIGASKPVVGMQSNGFIGVSKQMQMTITCDHRHIYGAQAAAFLKDLCSLLEDCPQELTL</sequence>
<dbReference type="SUPFAM" id="SSF51230">
    <property type="entry name" value="Single hybrid motif"/>
    <property type="match status" value="2"/>
</dbReference>
<gene>
    <name evidence="8" type="ORF">GAYE_SCF09G3148</name>
</gene>
<dbReference type="Gene3D" id="2.40.50.100">
    <property type="match status" value="2"/>
</dbReference>
<dbReference type="InterPro" id="IPR011053">
    <property type="entry name" value="Single_hybrid_motif"/>
</dbReference>
<dbReference type="Pfam" id="PF00198">
    <property type="entry name" value="2-oxoacid_dh"/>
    <property type="match status" value="1"/>
</dbReference>
<evidence type="ECO:0000313" key="8">
    <source>
        <dbReference type="EMBL" id="KAK4525241.1"/>
    </source>
</evidence>
<dbReference type="SUPFAM" id="SSF52777">
    <property type="entry name" value="CoA-dependent acyltransferases"/>
    <property type="match status" value="1"/>
</dbReference>
<dbReference type="GO" id="GO:0045254">
    <property type="term" value="C:pyruvate dehydrogenase complex"/>
    <property type="evidence" value="ECO:0007669"/>
    <property type="project" value="InterPro"/>
</dbReference>
<dbReference type="EMBL" id="JANCYU010000029">
    <property type="protein sequence ID" value="KAK4525241.1"/>
    <property type="molecule type" value="Genomic_DNA"/>
</dbReference>
<evidence type="ECO:0000256" key="3">
    <source>
        <dbReference type="ARBA" id="ARBA00022946"/>
    </source>
</evidence>
<dbReference type="PROSITE" id="PS51826">
    <property type="entry name" value="PSBD"/>
    <property type="match status" value="2"/>
</dbReference>
<comment type="caution">
    <text evidence="8">The sequence shown here is derived from an EMBL/GenBank/DDBJ whole genome shotgun (WGS) entry which is preliminary data.</text>
</comment>
<name>A0AAV9ID71_9RHOD</name>
<feature type="compositionally biased region" description="Basic and acidic residues" evidence="5">
    <location>
        <begin position="392"/>
        <end position="405"/>
    </location>
</feature>
<evidence type="ECO:0000256" key="4">
    <source>
        <dbReference type="RuleBase" id="RU003423"/>
    </source>
</evidence>
<keyword evidence="9" id="KW-1185">Reference proteome</keyword>
<evidence type="ECO:0000256" key="5">
    <source>
        <dbReference type="SAM" id="MobiDB-lite"/>
    </source>
</evidence>
<feature type="compositionally biased region" description="Polar residues" evidence="5">
    <location>
        <begin position="477"/>
        <end position="490"/>
    </location>
</feature>
<dbReference type="InterPro" id="IPR003016">
    <property type="entry name" value="2-oxoA_DH_lipoyl-BS"/>
</dbReference>
<evidence type="ECO:0000256" key="2">
    <source>
        <dbReference type="ARBA" id="ARBA00022823"/>
    </source>
</evidence>
<dbReference type="Gene3D" id="3.30.559.10">
    <property type="entry name" value="Chloramphenicol acetyltransferase-like domain"/>
    <property type="match status" value="1"/>
</dbReference>
<feature type="domain" description="Lipoyl-binding" evidence="6">
    <location>
        <begin position="81"/>
        <end position="156"/>
    </location>
</feature>
<protein>
    <recommendedName>
        <fullName evidence="4">Dihydrolipoamide acetyltransferase component of pyruvate dehydrogenase complex</fullName>
        <ecNumber evidence="4">2.3.1.-</ecNumber>
    </recommendedName>
</protein>
<reference evidence="8 9" key="1">
    <citation type="submission" date="2022-07" db="EMBL/GenBank/DDBJ databases">
        <title>Genome-wide signatures of adaptation to extreme environments.</title>
        <authorList>
            <person name="Cho C.H."/>
            <person name="Yoon H.S."/>
        </authorList>
    </citation>
    <scope>NUCLEOTIDE SEQUENCE [LARGE SCALE GENOMIC DNA]</scope>
    <source>
        <strain evidence="8 9">108.79 E11</strain>
    </source>
</reference>
<feature type="domain" description="Lipoyl-binding" evidence="6">
    <location>
        <begin position="218"/>
        <end position="293"/>
    </location>
</feature>
<proteinExistence type="inferred from homology"/>
<dbReference type="InterPro" id="IPR023213">
    <property type="entry name" value="CAT-like_dom_sf"/>
</dbReference>
<dbReference type="InterPro" id="IPR004167">
    <property type="entry name" value="PSBD"/>
</dbReference>
<dbReference type="PROSITE" id="PS50968">
    <property type="entry name" value="BIOTINYL_LIPOYL"/>
    <property type="match status" value="2"/>
</dbReference>
<feature type="compositionally biased region" description="Low complexity" evidence="5">
    <location>
        <begin position="341"/>
        <end position="351"/>
    </location>
</feature>
<dbReference type="CDD" id="cd06849">
    <property type="entry name" value="lipoyl_domain"/>
    <property type="match status" value="2"/>
</dbReference>
<dbReference type="PROSITE" id="PS00189">
    <property type="entry name" value="LIPOYL"/>
    <property type="match status" value="1"/>
</dbReference>
<dbReference type="InterPro" id="IPR045257">
    <property type="entry name" value="E2/Pdx1"/>
</dbReference>
<dbReference type="PANTHER" id="PTHR23151">
    <property type="entry name" value="DIHYDROLIPOAMIDE ACETYL/SUCCINYL-TRANSFERASE-RELATED"/>
    <property type="match status" value="1"/>
</dbReference>
<dbReference type="Proteomes" id="UP001300502">
    <property type="component" value="Unassembled WGS sequence"/>
</dbReference>
<evidence type="ECO:0000259" key="6">
    <source>
        <dbReference type="PROSITE" id="PS50968"/>
    </source>
</evidence>
<dbReference type="Pfam" id="PF02817">
    <property type="entry name" value="E3_binding"/>
    <property type="match status" value="2"/>
</dbReference>
<keyword evidence="4" id="KW-0808">Transferase</keyword>
<keyword evidence="4" id="KW-0012">Acyltransferase</keyword>
<evidence type="ECO:0000313" key="9">
    <source>
        <dbReference type="Proteomes" id="UP001300502"/>
    </source>
</evidence>